<evidence type="ECO:0000256" key="6">
    <source>
        <dbReference type="SAM" id="MobiDB-lite"/>
    </source>
</evidence>
<dbReference type="Pfam" id="PF00102">
    <property type="entry name" value="Y_phosphatase"/>
    <property type="match status" value="1"/>
</dbReference>
<dbReference type="Proteomes" id="UP000046393">
    <property type="component" value="Unplaced"/>
</dbReference>
<feature type="domain" description="SH2" evidence="7">
    <location>
        <begin position="125"/>
        <end position="221"/>
    </location>
</feature>
<feature type="region of interest" description="Disordered" evidence="6">
    <location>
        <begin position="603"/>
        <end position="626"/>
    </location>
</feature>
<dbReference type="EC" id="3.1.3.48" evidence="1"/>
<dbReference type="GO" id="GO:0004726">
    <property type="term" value="F:non-membrane spanning protein tyrosine phosphatase activity"/>
    <property type="evidence" value="ECO:0007669"/>
    <property type="project" value="TreeGrafter"/>
</dbReference>
<dbReference type="InterPro" id="IPR000980">
    <property type="entry name" value="SH2"/>
</dbReference>
<dbReference type="Gene3D" id="3.90.190.10">
    <property type="entry name" value="Protein tyrosine phosphatase superfamily"/>
    <property type="match status" value="1"/>
</dbReference>
<dbReference type="SMART" id="SM00252">
    <property type="entry name" value="SH2"/>
    <property type="match status" value="2"/>
</dbReference>
<organism evidence="10 11">
    <name type="scientific">Syphacia muris</name>
    <dbReference type="NCBI Taxonomy" id="451379"/>
    <lineage>
        <taxon>Eukaryota</taxon>
        <taxon>Metazoa</taxon>
        <taxon>Ecdysozoa</taxon>
        <taxon>Nematoda</taxon>
        <taxon>Chromadorea</taxon>
        <taxon>Rhabditida</taxon>
        <taxon>Spirurina</taxon>
        <taxon>Oxyuridomorpha</taxon>
        <taxon>Oxyuroidea</taxon>
        <taxon>Oxyuridae</taxon>
        <taxon>Syphacia</taxon>
    </lineage>
</organism>
<feature type="domain" description="SH2" evidence="7">
    <location>
        <begin position="8"/>
        <end position="105"/>
    </location>
</feature>
<evidence type="ECO:0000313" key="11">
    <source>
        <dbReference type="WBParaSite" id="SMUV_0000335801-mRNA-1"/>
    </source>
</evidence>
<dbReference type="GO" id="GO:0001784">
    <property type="term" value="F:phosphotyrosine residue binding"/>
    <property type="evidence" value="ECO:0007669"/>
    <property type="project" value="TreeGrafter"/>
</dbReference>
<proteinExistence type="predicted"/>
<dbReference type="SUPFAM" id="SSF55550">
    <property type="entry name" value="SH2 domain"/>
    <property type="match status" value="2"/>
</dbReference>
<evidence type="ECO:0000256" key="5">
    <source>
        <dbReference type="PROSITE-ProRule" id="PRU00191"/>
    </source>
</evidence>
<dbReference type="PANTHER" id="PTHR46257:SF3">
    <property type="entry name" value="TYROSINE-PROTEIN PHOSPHATASE CORKSCREW"/>
    <property type="match status" value="1"/>
</dbReference>
<evidence type="ECO:0000259" key="7">
    <source>
        <dbReference type="PROSITE" id="PS50001"/>
    </source>
</evidence>
<evidence type="ECO:0000259" key="9">
    <source>
        <dbReference type="PROSITE" id="PS50056"/>
    </source>
</evidence>
<dbReference type="GO" id="GO:0030154">
    <property type="term" value="P:cell differentiation"/>
    <property type="evidence" value="ECO:0007669"/>
    <property type="project" value="TreeGrafter"/>
</dbReference>
<dbReference type="PRINTS" id="PR00700">
    <property type="entry name" value="PRTYPHPHTASE"/>
</dbReference>
<evidence type="ECO:0000313" key="10">
    <source>
        <dbReference type="Proteomes" id="UP000046393"/>
    </source>
</evidence>
<dbReference type="PROSITE" id="PS00383">
    <property type="entry name" value="TYR_PHOSPHATASE_1"/>
    <property type="match status" value="1"/>
</dbReference>
<dbReference type="SUPFAM" id="SSF52799">
    <property type="entry name" value="(Phosphotyrosine protein) phosphatases II"/>
    <property type="match status" value="1"/>
</dbReference>
<dbReference type="InterPro" id="IPR003595">
    <property type="entry name" value="Tyr_Pase_cat"/>
</dbReference>
<feature type="region of interest" description="Disordered" evidence="6">
    <location>
        <begin position="538"/>
        <end position="559"/>
    </location>
</feature>
<dbReference type="GO" id="GO:0035556">
    <property type="term" value="P:intracellular signal transduction"/>
    <property type="evidence" value="ECO:0007669"/>
    <property type="project" value="TreeGrafter"/>
</dbReference>
<dbReference type="InterPro" id="IPR016130">
    <property type="entry name" value="Tyr_Pase_AS"/>
</dbReference>
<dbReference type="PROSITE" id="PS50001">
    <property type="entry name" value="SH2"/>
    <property type="match status" value="2"/>
</dbReference>
<dbReference type="GO" id="GO:0000278">
    <property type="term" value="P:mitotic cell cycle"/>
    <property type="evidence" value="ECO:0007669"/>
    <property type="project" value="TreeGrafter"/>
</dbReference>
<evidence type="ECO:0000256" key="1">
    <source>
        <dbReference type="ARBA" id="ARBA00013064"/>
    </source>
</evidence>
<dbReference type="STRING" id="451379.A0A0N5AGB8"/>
<dbReference type="InterPro" id="IPR000387">
    <property type="entry name" value="Tyr_Pase_dom"/>
</dbReference>
<feature type="domain" description="Tyrosine specific protein phosphatases" evidence="9">
    <location>
        <begin position="412"/>
        <end position="498"/>
    </location>
</feature>
<evidence type="ECO:0000256" key="3">
    <source>
        <dbReference type="ARBA" id="ARBA00022912"/>
    </source>
</evidence>
<reference evidence="11" key="1">
    <citation type="submission" date="2017-02" db="UniProtKB">
        <authorList>
            <consortium name="WormBaseParasite"/>
        </authorList>
    </citation>
    <scope>IDENTIFICATION</scope>
</reference>
<evidence type="ECO:0000256" key="2">
    <source>
        <dbReference type="ARBA" id="ARBA00022801"/>
    </source>
</evidence>
<dbReference type="InterPro" id="IPR036860">
    <property type="entry name" value="SH2_dom_sf"/>
</dbReference>
<dbReference type="PRINTS" id="PR00401">
    <property type="entry name" value="SH2DOMAIN"/>
</dbReference>
<dbReference type="Gene3D" id="3.30.505.10">
    <property type="entry name" value="SH2 domain"/>
    <property type="match status" value="2"/>
</dbReference>
<accession>A0A0N5AGB8</accession>
<dbReference type="Pfam" id="PF00017">
    <property type="entry name" value="SH2"/>
    <property type="match status" value="2"/>
</dbReference>
<keyword evidence="2" id="KW-0378">Hydrolase</keyword>
<dbReference type="InterPro" id="IPR000242">
    <property type="entry name" value="PTP_cat"/>
</dbReference>
<keyword evidence="3" id="KW-0904">Protein phosphatase</keyword>
<keyword evidence="10" id="KW-1185">Reference proteome</keyword>
<dbReference type="PANTHER" id="PTHR46257">
    <property type="entry name" value="TYROSINE-PROTEIN PHOSPHATASE CORKSCREW"/>
    <property type="match status" value="1"/>
</dbReference>
<dbReference type="SMART" id="SM00194">
    <property type="entry name" value="PTPc"/>
    <property type="match status" value="1"/>
</dbReference>
<dbReference type="PROSITE" id="PS50055">
    <property type="entry name" value="TYR_PHOSPHATASE_PTP"/>
    <property type="match status" value="1"/>
</dbReference>
<dbReference type="PROSITE" id="PS50056">
    <property type="entry name" value="TYR_PHOSPHATASE_2"/>
    <property type="match status" value="1"/>
</dbReference>
<protein>
    <recommendedName>
        <fullName evidence="1">protein-tyrosine-phosphatase</fullName>
        <ecNumber evidence="1">3.1.3.48</ecNumber>
    </recommendedName>
</protein>
<dbReference type="InterPro" id="IPR052123">
    <property type="entry name" value="Non-rcpt_Tyr_Phosphatase"/>
</dbReference>
<evidence type="ECO:0000259" key="8">
    <source>
        <dbReference type="PROSITE" id="PS50055"/>
    </source>
</evidence>
<name>A0A0N5AGB8_9BILA</name>
<dbReference type="WBParaSite" id="SMUV_0000335801-mRNA-1">
    <property type="protein sequence ID" value="SMUV_0000335801-mRNA-1"/>
    <property type="gene ID" value="SMUV_0000335801"/>
</dbReference>
<dbReference type="InterPro" id="IPR029021">
    <property type="entry name" value="Prot-tyrosine_phosphatase-like"/>
</dbReference>
<evidence type="ECO:0000256" key="4">
    <source>
        <dbReference type="ARBA" id="ARBA00022999"/>
    </source>
</evidence>
<feature type="domain" description="Tyrosine-protein phosphatase" evidence="8">
    <location>
        <begin position="246"/>
        <end position="507"/>
    </location>
</feature>
<dbReference type="GO" id="GO:0005737">
    <property type="term" value="C:cytoplasm"/>
    <property type="evidence" value="ECO:0007669"/>
    <property type="project" value="TreeGrafter"/>
</dbReference>
<dbReference type="AlphaFoldDB" id="A0A0N5AGB8"/>
<sequence length="658" mass="76313">LLVFRISHYFYPISGIEAERILLKYAKVGQFFIRPSESTPGDYTLSILHKEGKPLNARISKVPNGYRFYGKEVFPNLLELVYHCIKNPRQLKEKNGDFVYFRGPLEIPPNEKIGFYLTCARYERIFHASISGLEAEEILKHDGKIGSYLVRESLSSPGTFVISVRSTDDRITHIKLYFDVGDKDAQGCFYVTSQIKYLGLGPLLYRYKTLPMVIEGVEYPTVRLKDKLQSHPSQFEPLRCFAGKSEENINKNRYKNIVANDRTRVYLETEPPPGHSDYINANYVKVCPDRYPEYAGLKKLYICTQGCLPNTVDDFWEMVWQQNSRIVVMITKEVEKEKNKCCHYWPNPEKSFNTGWNKKYSIRNLGEEQKRDFIFRTFELKDNESEIVRTVYHFQYVTWPDHGCPNNPLDLINFRNEIRNCEFECRQGAAWGPWIVHCSAGIGRSGVFLVIDIMTEHISRIVAQKAVDSSLCYVNVFRTVLMLRDQRAGIIQSDLQYRFIYQALNVYLLKFHPELSNKGQARVETFVEKCPRRIDVYERSPERSEDEVESDSASSPSFSAEERGHIYINDFNQTCVFPENNYKNSKIKGGKDDEVIVAELEPPQLYDWDANDDENSTASGSDRQPWSLLEEPRKLLSKYSRGEPPFILPRSDDPLPDL</sequence>
<dbReference type="SMART" id="SM00404">
    <property type="entry name" value="PTPc_motif"/>
    <property type="match status" value="1"/>
</dbReference>
<keyword evidence="4 5" id="KW-0727">SH2 domain</keyword>